<name>A0ABM8EI96_9BACT</name>
<organism evidence="1 2">
    <name type="scientific">Geotalea uraniireducens</name>
    <dbReference type="NCBI Taxonomy" id="351604"/>
    <lineage>
        <taxon>Bacteria</taxon>
        <taxon>Pseudomonadati</taxon>
        <taxon>Thermodesulfobacteriota</taxon>
        <taxon>Desulfuromonadia</taxon>
        <taxon>Geobacterales</taxon>
        <taxon>Geobacteraceae</taxon>
        <taxon>Geotalea</taxon>
    </lineage>
</organism>
<gene>
    <name evidence="1" type="ORF">GURASL_08810</name>
</gene>
<accession>A0ABM8EI96</accession>
<dbReference type="EMBL" id="AP027151">
    <property type="protein sequence ID" value="BDV41958.1"/>
    <property type="molecule type" value="Genomic_DNA"/>
</dbReference>
<dbReference type="Proteomes" id="UP001317705">
    <property type="component" value="Chromosome"/>
</dbReference>
<sequence>MAKLKNIEISASDINEYLDSYSDFSFEVKTQKELVNLGFQCQHGGTYEDPITGKSREFDIRATKRYEYHESFIYRLCLSVECKNIRANCPLVIHCSPRTEKESYQDLIWSRIVKGSITAQFSDRAFPYALRGADCVYVTKGPVGKSCDQVGRRDDNKAEVIGSDGDVFEKISQAINSSYDLIHSSHYAGDENVTIVSNVVPVLVVPEGRLWTVSYDNSGEIVEGPSPVSTATYYIGKSWSVKGHTNTQHYRLSHLEIVEFGRLSELVKKHTDQDKFSSKVLRTNVTIRRE</sequence>
<protein>
    <submittedName>
        <fullName evidence="1">Uncharacterized protein</fullName>
    </submittedName>
</protein>
<proteinExistence type="predicted"/>
<keyword evidence="2" id="KW-1185">Reference proteome</keyword>
<evidence type="ECO:0000313" key="1">
    <source>
        <dbReference type="EMBL" id="BDV41958.1"/>
    </source>
</evidence>
<reference evidence="1 2" key="1">
    <citation type="submission" date="2022-12" db="EMBL/GenBank/DDBJ databases">
        <title>Polyphasic characterization of Geotalea uranireducens NIT-SL11 newly isolated from a complex of sewage sludge and microbially reduced graphene oxide.</title>
        <authorList>
            <person name="Xie L."/>
            <person name="Yoshida N."/>
            <person name="Meng L."/>
        </authorList>
    </citation>
    <scope>NUCLEOTIDE SEQUENCE [LARGE SCALE GENOMIC DNA]</scope>
    <source>
        <strain evidence="1 2">NIT-SL11</strain>
    </source>
</reference>
<evidence type="ECO:0000313" key="2">
    <source>
        <dbReference type="Proteomes" id="UP001317705"/>
    </source>
</evidence>
<dbReference type="RefSeq" id="WP_282002122.1">
    <property type="nucleotide sequence ID" value="NZ_AP027151.1"/>
</dbReference>